<reference evidence="5 6" key="1">
    <citation type="journal article" date="2018" name="J. Microbiol.">
        <title>Salicibibacter kimchii gen. nov., sp. nov., a moderately halophilic and alkalitolerant bacterium in the family Bacillaceae, isolated from kimchi.</title>
        <authorList>
            <person name="Jang J.Y."/>
            <person name="Oh Y.J."/>
            <person name="Lim S.K."/>
            <person name="Park H.K."/>
            <person name="Lee C."/>
            <person name="Kim J.Y."/>
            <person name="Lee M.A."/>
            <person name="Choi H.J."/>
        </authorList>
    </citation>
    <scope>NUCLEOTIDE SEQUENCE [LARGE SCALE GENOMIC DNA]</scope>
    <source>
        <strain evidence="5 6">NKC1-1</strain>
    </source>
</reference>
<dbReference type="KEGG" id="rue:DT065_06030"/>
<feature type="DNA-binding region" description="H-T-H motif" evidence="3">
    <location>
        <begin position="26"/>
        <end position="45"/>
    </location>
</feature>
<organism evidence="5 6">
    <name type="scientific">Salicibibacter kimchii</name>
    <dbReference type="NCBI Taxonomy" id="2099786"/>
    <lineage>
        <taxon>Bacteria</taxon>
        <taxon>Bacillati</taxon>
        <taxon>Bacillota</taxon>
        <taxon>Bacilli</taxon>
        <taxon>Bacillales</taxon>
        <taxon>Bacillaceae</taxon>
        <taxon>Salicibibacter</taxon>
    </lineage>
</organism>
<dbReference type="Gene3D" id="1.10.357.10">
    <property type="entry name" value="Tetracycline Repressor, domain 2"/>
    <property type="match status" value="1"/>
</dbReference>
<proteinExistence type="predicted"/>
<keyword evidence="2 3" id="KW-0238">DNA-binding</keyword>
<name>A0A345BXE0_9BACI</name>
<dbReference type="GO" id="GO:0003677">
    <property type="term" value="F:DNA binding"/>
    <property type="evidence" value="ECO:0007669"/>
    <property type="project" value="UniProtKB-UniRule"/>
</dbReference>
<dbReference type="EMBL" id="CP031092">
    <property type="protein sequence ID" value="AXF55621.1"/>
    <property type="molecule type" value="Genomic_DNA"/>
</dbReference>
<dbReference type="PANTHER" id="PTHR43479:SF8">
    <property type="entry name" value="TRANSCRIPTIONAL REGULATOR, TETR FAMILY"/>
    <property type="match status" value="1"/>
</dbReference>
<evidence type="ECO:0000259" key="4">
    <source>
        <dbReference type="PROSITE" id="PS50977"/>
    </source>
</evidence>
<dbReference type="RefSeq" id="WP_114371673.1">
    <property type="nucleotide sequence ID" value="NZ_CP031092.1"/>
</dbReference>
<evidence type="ECO:0000313" key="5">
    <source>
        <dbReference type="EMBL" id="AXF55621.1"/>
    </source>
</evidence>
<dbReference type="AlphaFoldDB" id="A0A345BXE0"/>
<dbReference type="Proteomes" id="UP000252100">
    <property type="component" value="Chromosome"/>
</dbReference>
<evidence type="ECO:0000256" key="2">
    <source>
        <dbReference type="ARBA" id="ARBA00023125"/>
    </source>
</evidence>
<accession>A0A345BXE0</accession>
<dbReference type="SUPFAM" id="SSF48498">
    <property type="entry name" value="Tetracyclin repressor-like, C-terminal domain"/>
    <property type="match status" value="1"/>
</dbReference>
<feature type="domain" description="HTH tetR-type" evidence="4">
    <location>
        <begin position="3"/>
        <end position="63"/>
    </location>
</feature>
<gene>
    <name evidence="5" type="ORF">DT065_06030</name>
</gene>
<sequence length="189" mass="21793">MSQDKKNQILTAAIDVFSEIGIENAKVSDVVKRAGVAQGTFYLYYSSKHALIPAMAEQLLHEQLDSLKEYVQDDDSFAKKIRQMVDTIFKVTDRYQHVLALCYSGLAMGSGLSEWESIYEPYYQWMDQLLEHAQRRGEVRKNIDVRITSKLVTGMMEEAAEQLYLFDENAKQAKAYKQETIQFIERALM</sequence>
<dbReference type="Pfam" id="PF17934">
    <property type="entry name" value="TetR_C_26"/>
    <property type="match status" value="1"/>
</dbReference>
<protein>
    <submittedName>
        <fullName evidence="5">TetR/AcrR family transcriptional regulator</fullName>
    </submittedName>
</protein>
<dbReference type="PANTHER" id="PTHR43479">
    <property type="entry name" value="ACREF/ENVCD OPERON REPRESSOR-RELATED"/>
    <property type="match status" value="1"/>
</dbReference>
<dbReference type="InterPro" id="IPR050624">
    <property type="entry name" value="HTH-type_Tx_Regulator"/>
</dbReference>
<dbReference type="InterPro" id="IPR041603">
    <property type="entry name" value="YvdT_C"/>
</dbReference>
<keyword evidence="1" id="KW-0678">Repressor</keyword>
<evidence type="ECO:0000313" key="6">
    <source>
        <dbReference type="Proteomes" id="UP000252100"/>
    </source>
</evidence>
<dbReference type="InterPro" id="IPR009057">
    <property type="entry name" value="Homeodomain-like_sf"/>
</dbReference>
<dbReference type="Pfam" id="PF00440">
    <property type="entry name" value="TetR_N"/>
    <property type="match status" value="1"/>
</dbReference>
<dbReference type="SUPFAM" id="SSF46689">
    <property type="entry name" value="Homeodomain-like"/>
    <property type="match status" value="1"/>
</dbReference>
<dbReference type="InterPro" id="IPR036271">
    <property type="entry name" value="Tet_transcr_reg_TetR-rel_C_sf"/>
</dbReference>
<evidence type="ECO:0000256" key="3">
    <source>
        <dbReference type="PROSITE-ProRule" id="PRU00335"/>
    </source>
</evidence>
<keyword evidence="6" id="KW-1185">Reference proteome</keyword>
<dbReference type="PRINTS" id="PR00455">
    <property type="entry name" value="HTHTETR"/>
</dbReference>
<dbReference type="PROSITE" id="PS50977">
    <property type="entry name" value="HTH_TETR_2"/>
    <property type="match status" value="1"/>
</dbReference>
<dbReference type="InterPro" id="IPR001647">
    <property type="entry name" value="HTH_TetR"/>
</dbReference>
<dbReference type="OrthoDB" id="9812484at2"/>
<evidence type="ECO:0000256" key="1">
    <source>
        <dbReference type="ARBA" id="ARBA00022491"/>
    </source>
</evidence>